<dbReference type="SUPFAM" id="SSF50249">
    <property type="entry name" value="Nucleic acid-binding proteins"/>
    <property type="match status" value="10"/>
</dbReference>
<evidence type="ECO:0000256" key="5">
    <source>
        <dbReference type="ARBA" id="ARBA00022664"/>
    </source>
</evidence>
<evidence type="ECO:0000256" key="7">
    <source>
        <dbReference type="ARBA" id="ARBA00022737"/>
    </source>
</evidence>
<dbReference type="InterPro" id="IPR003029">
    <property type="entry name" value="S1_domain"/>
</dbReference>
<evidence type="ECO:0000256" key="3">
    <source>
        <dbReference type="ARBA" id="ARBA00022517"/>
    </source>
</evidence>
<dbReference type="InterPro" id="IPR057301">
    <property type="entry name" value="Rrp5_OB_4th"/>
</dbReference>
<gene>
    <name evidence="15" type="ORF">SI7747_07009255</name>
</gene>
<evidence type="ECO:0000256" key="9">
    <source>
        <dbReference type="ARBA" id="ARBA00023242"/>
    </source>
</evidence>
<dbReference type="GO" id="GO:0005681">
    <property type="term" value="C:spliceosomal complex"/>
    <property type="evidence" value="ECO:0007669"/>
    <property type="project" value="UniProtKB-KW"/>
</dbReference>
<proteinExistence type="inferred from homology"/>
<dbReference type="FunFam" id="2.40.50.140:FF:000155">
    <property type="entry name" value="rRNA biogenesis protein RRP5"/>
    <property type="match status" value="1"/>
</dbReference>
<dbReference type="PANTHER" id="PTHR23270">
    <property type="entry name" value="PROGRAMMED CELL DEATH PROTEIN 11 PRE-RRNA PROCESSING PROTEIN RRP5"/>
    <property type="match status" value="1"/>
</dbReference>
<dbReference type="SUPFAM" id="SSF48452">
    <property type="entry name" value="TPR-like"/>
    <property type="match status" value="2"/>
</dbReference>
<dbReference type="Pfam" id="PF24682">
    <property type="entry name" value="OB_RRP5"/>
    <property type="match status" value="1"/>
</dbReference>
<keyword evidence="3" id="KW-0690">Ribosome biogenesis</keyword>
<feature type="domain" description="S1 motif" evidence="14">
    <location>
        <begin position="1274"/>
        <end position="1343"/>
    </location>
</feature>
<dbReference type="FunFam" id="2.40.50.140:FF:000159">
    <property type="entry name" value="rRNA biogenesis protein rrp5"/>
    <property type="match status" value="2"/>
</dbReference>
<dbReference type="EMBL" id="CACRZD030000007">
    <property type="protein sequence ID" value="CAA6662870.1"/>
    <property type="molecule type" value="Genomic_DNA"/>
</dbReference>
<feature type="domain" description="S1 motif" evidence="14">
    <location>
        <begin position="1364"/>
        <end position="1434"/>
    </location>
</feature>
<dbReference type="Gene3D" id="1.25.40.10">
    <property type="entry name" value="Tetratricopeptide repeat domain"/>
    <property type="match status" value="2"/>
</dbReference>
<dbReference type="GO" id="GO:0008380">
    <property type="term" value="P:RNA splicing"/>
    <property type="evidence" value="ECO:0007669"/>
    <property type="project" value="UniProtKB-KW"/>
</dbReference>
<dbReference type="InterPro" id="IPR057300">
    <property type="entry name" value="OB_Rrp5"/>
</dbReference>
<keyword evidence="16" id="KW-1185">Reference proteome</keyword>
<accession>A0A7I8J0N1</accession>
<evidence type="ECO:0000256" key="8">
    <source>
        <dbReference type="ARBA" id="ARBA00023187"/>
    </source>
</evidence>
<feature type="region of interest" description="Disordered" evidence="13">
    <location>
        <begin position="1164"/>
        <end position="1189"/>
    </location>
</feature>
<dbReference type="Proteomes" id="UP001189122">
    <property type="component" value="Unassembled WGS sequence"/>
</dbReference>
<dbReference type="SMART" id="SM00316">
    <property type="entry name" value="S1"/>
    <property type="match status" value="13"/>
</dbReference>
<name>A0A7I8J0N1_SPIIN</name>
<dbReference type="GO" id="GO:0006397">
    <property type="term" value="P:mRNA processing"/>
    <property type="evidence" value="ECO:0007669"/>
    <property type="project" value="UniProtKB-KW"/>
</dbReference>
<feature type="compositionally biased region" description="Basic and acidic residues" evidence="13">
    <location>
        <begin position="1542"/>
        <end position="1570"/>
    </location>
</feature>
<keyword evidence="4" id="KW-0698">rRNA processing</keyword>
<dbReference type="EMBL" id="LR743594">
    <property type="protein sequence ID" value="CAA2623317.1"/>
    <property type="molecule type" value="Genomic_DNA"/>
</dbReference>
<evidence type="ECO:0000256" key="4">
    <source>
        <dbReference type="ARBA" id="ARBA00022552"/>
    </source>
</evidence>
<feature type="domain" description="S1 motif" evidence="14">
    <location>
        <begin position="1139"/>
        <end position="1247"/>
    </location>
</feature>
<evidence type="ECO:0000313" key="16">
    <source>
        <dbReference type="Proteomes" id="UP001189122"/>
    </source>
</evidence>
<dbReference type="FunFam" id="1.25.40.10:FF:000065">
    <property type="entry name" value="Programmed cell death 11"/>
    <property type="match status" value="1"/>
</dbReference>
<dbReference type="GO" id="GO:0006364">
    <property type="term" value="P:rRNA processing"/>
    <property type="evidence" value="ECO:0007669"/>
    <property type="project" value="UniProtKB-KW"/>
</dbReference>
<feature type="region of interest" description="Disordered" evidence="13">
    <location>
        <begin position="1"/>
        <end position="91"/>
    </location>
</feature>
<dbReference type="GO" id="GO:0003723">
    <property type="term" value="F:RNA binding"/>
    <property type="evidence" value="ECO:0007669"/>
    <property type="project" value="TreeGrafter"/>
</dbReference>
<evidence type="ECO:0000259" key="14">
    <source>
        <dbReference type="PROSITE" id="PS50126"/>
    </source>
</evidence>
<dbReference type="InterPro" id="IPR045209">
    <property type="entry name" value="Rrp5"/>
</dbReference>
<keyword evidence="5" id="KW-0507">mRNA processing</keyword>
<comment type="similarity">
    <text evidence="2">Belongs to the crooked-neck family.</text>
</comment>
<evidence type="ECO:0000256" key="13">
    <source>
        <dbReference type="SAM" id="MobiDB-lite"/>
    </source>
</evidence>
<evidence type="ECO:0000313" key="15">
    <source>
        <dbReference type="EMBL" id="CAA2623317.1"/>
    </source>
</evidence>
<evidence type="ECO:0000256" key="1">
    <source>
        <dbReference type="ARBA" id="ARBA00004604"/>
    </source>
</evidence>
<feature type="domain" description="S1 motif" evidence="14">
    <location>
        <begin position="223"/>
        <end position="286"/>
    </location>
</feature>
<evidence type="ECO:0000256" key="11">
    <source>
        <dbReference type="ARBA" id="ARBA00073619"/>
    </source>
</evidence>
<dbReference type="InterPro" id="IPR011990">
    <property type="entry name" value="TPR-like_helical_dom_sf"/>
</dbReference>
<feature type="domain" description="S1 motif" evidence="14">
    <location>
        <begin position="651"/>
        <end position="724"/>
    </location>
</feature>
<dbReference type="Pfam" id="PF24685">
    <property type="entry name" value="OB_RRP5_4th"/>
    <property type="match status" value="1"/>
</dbReference>
<dbReference type="PROSITE" id="PS50126">
    <property type="entry name" value="S1"/>
    <property type="match status" value="9"/>
</dbReference>
<evidence type="ECO:0000256" key="12">
    <source>
        <dbReference type="ARBA" id="ARBA00076674"/>
    </source>
</evidence>
<evidence type="ECO:0000256" key="2">
    <source>
        <dbReference type="ARBA" id="ARBA00008644"/>
    </source>
</evidence>
<dbReference type="PANTHER" id="PTHR23270:SF10">
    <property type="entry name" value="PROTEIN RRP5 HOMOLOG"/>
    <property type="match status" value="1"/>
</dbReference>
<keyword evidence="8" id="KW-0508">mRNA splicing</keyword>
<dbReference type="Gene3D" id="2.40.50.140">
    <property type="entry name" value="Nucleic acid-binding proteins"/>
    <property type="match status" value="8"/>
</dbReference>
<feature type="region of interest" description="Disordered" evidence="13">
    <location>
        <begin position="1520"/>
        <end position="1570"/>
    </location>
</feature>
<feature type="region of interest" description="Disordered" evidence="13">
    <location>
        <begin position="1435"/>
        <end position="1455"/>
    </location>
</feature>
<protein>
    <recommendedName>
        <fullName evidence="11">rRNA biogenesis protein RRP5</fullName>
    </recommendedName>
    <alternativeName>
        <fullName evidence="12">Ribosomal RNA-processing protein 5</fullName>
    </alternativeName>
</protein>
<keyword evidence="9" id="KW-0539">Nucleus</keyword>
<comment type="subcellular location">
    <subcellularLocation>
        <location evidence="1">Nucleus</location>
        <location evidence="1">Nucleolus</location>
    </subcellularLocation>
</comment>
<organism evidence="15">
    <name type="scientific">Spirodela intermedia</name>
    <name type="common">Intermediate duckweed</name>
    <dbReference type="NCBI Taxonomy" id="51605"/>
    <lineage>
        <taxon>Eukaryota</taxon>
        <taxon>Viridiplantae</taxon>
        <taxon>Streptophyta</taxon>
        <taxon>Embryophyta</taxon>
        <taxon>Tracheophyta</taxon>
        <taxon>Spermatophyta</taxon>
        <taxon>Magnoliopsida</taxon>
        <taxon>Liliopsida</taxon>
        <taxon>Araceae</taxon>
        <taxon>Lemnoideae</taxon>
        <taxon>Spirodela</taxon>
    </lineage>
</organism>
<evidence type="ECO:0000256" key="6">
    <source>
        <dbReference type="ARBA" id="ARBA00022728"/>
    </source>
</evidence>
<feature type="domain" description="S1 motif" evidence="14">
    <location>
        <begin position="123"/>
        <end position="207"/>
    </location>
</feature>
<sequence length="1831" mass="203892">MPNKGKAKGKKENRFKSTSGKEATRDALALRRPAASMKKQSRKKTERHPDASALSMEPNFIAAQDEEPDFPREQARKKKRDKGRVPGSLSEPEDMWGSLFGEGIGGKLPRFANRVTLKNVSPNMKLWGVVSEVNTKDLVISLPGGLRGFVRAEEVLDIIPDDKLKDSENSFLFSVFHVGQLVPCIVLQTDEDKREGKVHKRIWLSLRLSCLQKSLSLDSLQVGMVLTAQVKSIEDHGCILHFGFSSVSGFLPQNSEGFRMFKTGQLLQGVVKSIDKTRGAVILDSEPELVTNSILQDLKGLSIDQLVPGMMVNAQVHATLENGVMLSFLTYFKGTVDIFHLQNSFPSASWKDEYPQHKKVNARILFIDPSTRAIGLTLNRHLILNHIYDTAKIIRVDMGIGLLLEIPSTPASSPAYVSIFEAADEIQKLDKRFKEGGHVRVRILGTRNVEGMAMGTLKAGAFEGSVFTHSDVKPGMLVTAKVIAVDSFGAIVQFSSGVKALCPLPHMSEFEIVKPSKKFQIGAELIFRVLGCKSKRITVTHKKTLVKSKLPVIASYADASEGLITHGWITNIENHGCFVRFYNGVQGFAHRLLGLEPGVEANAVYHIGQVMNVGLSVHRMFQGGSVLASCFLRKGHFLLKMVAHDVSIKLGSIVSGVVERLTPGAVIINVKADGYVKGKLYDEHLSDHQGHASLMKSLLKPGYEFDELLVLDNGDSSNLILSAKYSLINCSQELPSELANVHPDSVIHGYICNVIKNGCFVRFLGRLTGFCSQNKVSDEHISDPSDAFYVGQSVRSYVINVNNETERIALSLKQSSCFSRDPTFLHSYFLMEKKVQDLKDYGVVLGFKDHDAVGFVSQYQLGGRMVEKGSRVKALVLDISLSDNLVDLSLKEGFLSKVDEQGSVPLPSKKKRRRESFMDLQLHQTVDGIVEIVKENYMVLSIPACNHAIGFASIIDYNTQKLPCSNFVNGQSVSATVAALPGPSTLGRLLLLLKSMSAVSELSSKRAKKITEIKPLEVHLNLGGSCRGRIHVTEVFDDKVSMEIPFSSLRVGQILRARIVAKNQHSIKSRKGGRWSCLLDRLCLQLEEPHDSPTVEESNFQLRVVTANISRQFMAKMFILDTSSEPNELMEFENRYHVGQPVSGRVLSISEPKKLLWVTSLRSSDSTSGSAVSLDNPKESVSGDSGTEHMHEGDIIGPHLCGRVHFTELTDQWISDPLSGYTEGQFVKCKVLEISRLMSVHVDLSLRPSLLSPDHLSLDSAYKRFADTKELQPNMPVQGYIKGVTPKGCFVTLSRKIDARILISNLSDGYVEKPEVEFHVGKLINGKVLSVDVSSKRVDLTLKSEAGTGPSKCSLSDFKGLHVGDVISGKIKRIEPYGLFITIANSNMVGLCHISELPDTNSEDIRTKYMVGDSASAKILKVDIERRRLSLGMKNIDSEDDNSAPTVSQIDEKETGLSDNGLVIMQQNSSLTSTDDIYGELSTAACPNLEQVKTRAYVPPLEVVFDDDNDDSDVDNGLRGSQEAVSDQSLASKKSSRQLKRREREEREAEISASEQRRLQQDVPRTEDEFERLVRSSPNSSFLWIKYMAFMLSLADVEKARSIAERALKTINIRDEDEKLNIWVAYFNLENEYGNPPEDAVKKMFKRALQYCDPKKLHLALLGMYERTDQHKLADELLEKMVKKFKNSCKVWLHRLQSFLRQQKEGVQSVVNRALLSLPRKKHIKFISQAAIQEFKFGEPDRGRSMLEGVLREYPKRTDLWSIYLDQEIRLGDVDVTRALFERATCLSLPPKKMKFLFKKYLQFEKSLGGGGERVEYVKNKALEYVESSQA</sequence>
<dbReference type="SMART" id="SM00386">
    <property type="entry name" value="HAT"/>
    <property type="match status" value="5"/>
</dbReference>
<feature type="domain" description="S1 motif" evidence="14">
    <location>
        <begin position="475"/>
        <end position="542"/>
    </location>
</feature>
<dbReference type="InterPro" id="IPR003107">
    <property type="entry name" value="HAT"/>
</dbReference>
<dbReference type="FunFam" id="2.40.50.140:FF:000179">
    <property type="entry name" value="rRNA biogenesis protein RRP5"/>
    <property type="match status" value="1"/>
</dbReference>
<evidence type="ECO:0000256" key="10">
    <source>
        <dbReference type="ARBA" id="ARBA00023274"/>
    </source>
</evidence>
<dbReference type="Pfam" id="PF23233">
    <property type="entry name" value="HAT_Syf1_CNRKL1_N"/>
    <property type="match status" value="1"/>
</dbReference>
<dbReference type="InterPro" id="IPR055433">
    <property type="entry name" value="HAT_Syf1-like_N"/>
</dbReference>
<keyword evidence="6" id="KW-0747">Spliceosome</keyword>
<dbReference type="InterPro" id="IPR012340">
    <property type="entry name" value="NA-bd_OB-fold"/>
</dbReference>
<keyword evidence="10" id="KW-0687">Ribonucleoprotein</keyword>
<dbReference type="Pfam" id="PF00575">
    <property type="entry name" value="S1"/>
    <property type="match status" value="4"/>
</dbReference>
<reference evidence="15 16" key="1">
    <citation type="submission" date="2019-12" db="EMBL/GenBank/DDBJ databases">
        <authorList>
            <person name="Scholz U."/>
            <person name="Mascher M."/>
            <person name="Fiebig A."/>
        </authorList>
    </citation>
    <scope>NUCLEOTIDE SEQUENCE</scope>
</reference>
<feature type="domain" description="S1 motif" evidence="14">
    <location>
        <begin position="309"/>
        <end position="379"/>
    </location>
</feature>
<keyword evidence="7" id="KW-0677">Repeat</keyword>
<dbReference type="GO" id="GO:0032040">
    <property type="term" value="C:small-subunit processome"/>
    <property type="evidence" value="ECO:0007669"/>
    <property type="project" value="TreeGrafter"/>
</dbReference>
<feature type="domain" description="S1 motif" evidence="14">
    <location>
        <begin position="744"/>
        <end position="813"/>
    </location>
</feature>